<evidence type="ECO:0000256" key="3">
    <source>
        <dbReference type="SAM" id="SignalP"/>
    </source>
</evidence>
<evidence type="ECO:0000256" key="2">
    <source>
        <dbReference type="PROSITE-ProRule" id="PRU00497"/>
    </source>
</evidence>
<protein>
    <recommendedName>
        <fullName evidence="6">Larval cuticle protein A2B</fullName>
    </recommendedName>
</protein>
<dbReference type="Pfam" id="PF00379">
    <property type="entry name" value="Chitin_bind_4"/>
    <property type="match status" value="1"/>
</dbReference>
<dbReference type="GO" id="GO:0005615">
    <property type="term" value="C:extracellular space"/>
    <property type="evidence" value="ECO:0007669"/>
    <property type="project" value="TreeGrafter"/>
</dbReference>
<dbReference type="OrthoDB" id="10071059at2759"/>
<feature type="signal peptide" evidence="3">
    <location>
        <begin position="1"/>
        <end position="17"/>
    </location>
</feature>
<keyword evidence="3" id="KW-0732">Signal</keyword>
<dbReference type="PRINTS" id="PR00947">
    <property type="entry name" value="CUTICLE"/>
</dbReference>
<comment type="caution">
    <text evidence="4">The sequence shown here is derived from an EMBL/GenBank/DDBJ whole genome shotgun (WGS) entry which is preliminary data.</text>
</comment>
<organism evidence="4 5">
    <name type="scientific">Acanthoscelides obtectus</name>
    <name type="common">Bean weevil</name>
    <name type="synonym">Bruchus obtectus</name>
    <dbReference type="NCBI Taxonomy" id="200917"/>
    <lineage>
        <taxon>Eukaryota</taxon>
        <taxon>Metazoa</taxon>
        <taxon>Ecdysozoa</taxon>
        <taxon>Arthropoda</taxon>
        <taxon>Hexapoda</taxon>
        <taxon>Insecta</taxon>
        <taxon>Pterygota</taxon>
        <taxon>Neoptera</taxon>
        <taxon>Endopterygota</taxon>
        <taxon>Coleoptera</taxon>
        <taxon>Polyphaga</taxon>
        <taxon>Cucujiformia</taxon>
        <taxon>Chrysomeloidea</taxon>
        <taxon>Chrysomelidae</taxon>
        <taxon>Bruchinae</taxon>
        <taxon>Bruchini</taxon>
        <taxon>Acanthoscelides</taxon>
    </lineage>
</organism>
<dbReference type="PANTHER" id="PTHR12236">
    <property type="entry name" value="STRUCTURAL CONTITUENT OF CUTICLE"/>
    <property type="match status" value="1"/>
</dbReference>
<dbReference type="GO" id="GO:0042302">
    <property type="term" value="F:structural constituent of cuticle"/>
    <property type="evidence" value="ECO:0007669"/>
    <property type="project" value="UniProtKB-UniRule"/>
</dbReference>
<dbReference type="Proteomes" id="UP001152888">
    <property type="component" value="Unassembled WGS sequence"/>
</dbReference>
<dbReference type="InterPro" id="IPR051217">
    <property type="entry name" value="Insect_Cuticle_Struc_Prot"/>
</dbReference>
<reference evidence="4" key="1">
    <citation type="submission" date="2022-03" db="EMBL/GenBank/DDBJ databases">
        <authorList>
            <person name="Sayadi A."/>
        </authorList>
    </citation>
    <scope>NUCLEOTIDE SEQUENCE</scope>
</reference>
<gene>
    <name evidence="4" type="ORF">ACAOBT_LOCUS5749</name>
</gene>
<dbReference type="GO" id="GO:0031012">
    <property type="term" value="C:extracellular matrix"/>
    <property type="evidence" value="ECO:0007669"/>
    <property type="project" value="TreeGrafter"/>
</dbReference>
<evidence type="ECO:0000313" key="4">
    <source>
        <dbReference type="EMBL" id="CAH1964338.1"/>
    </source>
</evidence>
<evidence type="ECO:0008006" key="6">
    <source>
        <dbReference type="Google" id="ProtNLM"/>
    </source>
</evidence>
<evidence type="ECO:0000313" key="5">
    <source>
        <dbReference type="Proteomes" id="UP001152888"/>
    </source>
</evidence>
<name>A0A9P0K1I8_ACAOB</name>
<dbReference type="PROSITE" id="PS51155">
    <property type="entry name" value="CHIT_BIND_RR_2"/>
    <property type="match status" value="1"/>
</dbReference>
<keyword evidence="5" id="KW-1185">Reference proteome</keyword>
<dbReference type="PROSITE" id="PS00233">
    <property type="entry name" value="CHIT_BIND_RR_1"/>
    <property type="match status" value="1"/>
</dbReference>
<keyword evidence="1 2" id="KW-0193">Cuticle</keyword>
<dbReference type="InterPro" id="IPR000618">
    <property type="entry name" value="Insect_cuticle"/>
</dbReference>
<dbReference type="InterPro" id="IPR031311">
    <property type="entry name" value="CHIT_BIND_RR_consensus"/>
</dbReference>
<evidence type="ECO:0000256" key="1">
    <source>
        <dbReference type="ARBA" id="ARBA00022460"/>
    </source>
</evidence>
<dbReference type="EMBL" id="CAKOFQ010006714">
    <property type="protein sequence ID" value="CAH1964338.1"/>
    <property type="molecule type" value="Genomic_DNA"/>
</dbReference>
<accession>A0A9P0K1I8</accession>
<proteinExistence type="predicted"/>
<dbReference type="PANTHER" id="PTHR12236:SF95">
    <property type="entry name" value="CUTICULAR PROTEIN 76BD, ISOFORM C-RELATED"/>
    <property type="match status" value="1"/>
</dbReference>
<feature type="chain" id="PRO_5040397536" description="Larval cuticle protein A2B" evidence="3">
    <location>
        <begin position="18"/>
        <end position="147"/>
    </location>
</feature>
<sequence length="147" mass="15088">MAFKIFILLATMALARAEAQAAVLAPAPVLARISDSTFDPNPAYSFGYDVQDALTGDSKGHVESRANGIVSGQYNVAEPDGTRRIVDYTADPINGFNAVVRKAPLAVAAPVVARAAPLLARAVAPAPIVAHAAPIVAGAPYARIALG</sequence>
<dbReference type="AlphaFoldDB" id="A0A9P0K1I8"/>